<name>A0ACD5H0D3_9CYAN</name>
<dbReference type="EMBL" id="CP182909">
    <property type="protein sequence ID" value="XPM66512.1"/>
    <property type="molecule type" value="Genomic_DNA"/>
</dbReference>
<evidence type="ECO:0000313" key="1">
    <source>
        <dbReference type="EMBL" id="XPM66512.1"/>
    </source>
</evidence>
<proteinExistence type="predicted"/>
<dbReference type="Proteomes" id="UP000095472">
    <property type="component" value="Chromosome"/>
</dbReference>
<evidence type="ECO:0000313" key="2">
    <source>
        <dbReference type="Proteomes" id="UP000095472"/>
    </source>
</evidence>
<protein>
    <submittedName>
        <fullName evidence="1">Uncharacterized protein</fullName>
    </submittedName>
</protein>
<accession>A0ACD5H0D3</accession>
<gene>
    <name evidence="1" type="ORF">BH720_015140</name>
</gene>
<organism evidence="1 2">
    <name type="scientific">Desertifilum tharense IPPAS B-1220</name>
    <dbReference type="NCBI Taxonomy" id="1781255"/>
    <lineage>
        <taxon>Bacteria</taxon>
        <taxon>Bacillati</taxon>
        <taxon>Cyanobacteriota</taxon>
        <taxon>Cyanophyceae</taxon>
        <taxon>Desertifilales</taxon>
        <taxon>Desertifilaceae</taxon>
        <taxon>Desertifilum</taxon>
    </lineage>
</organism>
<reference evidence="1 2" key="1">
    <citation type="journal article" date="2016" name="Genome Announc.">
        <title>Draft Genome Sequence of the Thermotolerant Cyanobacterium Desertifilum sp. IPPAS B-1220.</title>
        <authorList>
            <person name="Mironov K.S."/>
            <person name="Sinetova M.A."/>
            <person name="Bolatkhan K."/>
            <person name="Zayadan B.K."/>
            <person name="Ustinova V.V."/>
            <person name="Kupriyanova E.V."/>
            <person name="Skrypnik A.N."/>
            <person name="Gogoleva N.E."/>
            <person name="Gogolev Y.V."/>
            <person name="Los D.A."/>
        </authorList>
    </citation>
    <scope>NUCLEOTIDE SEQUENCE [LARGE SCALE GENOMIC DNA]</scope>
    <source>
        <strain evidence="1 2">IPPAS B-1220</strain>
    </source>
</reference>
<keyword evidence="2" id="KW-1185">Reference proteome</keyword>
<sequence>MGLAEPREACTLAQVQGWRLVVSDGRTNWVYRTDLEGRVVRPETGNTSGSLPNAVTTAVFNDVANRTRINTSQLMVVDSRQQTWYEWLFGFGSTRTLLFSRCGSRLGGNGGSAQ</sequence>